<comment type="caution">
    <text evidence="1">The sequence shown here is derived from an EMBL/GenBank/DDBJ whole genome shotgun (WGS) entry which is preliminary data.</text>
</comment>
<protein>
    <recommendedName>
        <fullName evidence="3">Transcriptional regulator</fullName>
    </recommendedName>
</protein>
<keyword evidence="2" id="KW-1185">Reference proteome</keyword>
<dbReference type="Proteomes" id="UP001204142">
    <property type="component" value="Unassembled WGS sequence"/>
</dbReference>
<organism evidence="1 2">
    <name type="scientific">Limnobacter humi</name>
    <dbReference type="NCBI Taxonomy" id="1778671"/>
    <lineage>
        <taxon>Bacteria</taxon>
        <taxon>Pseudomonadati</taxon>
        <taxon>Pseudomonadota</taxon>
        <taxon>Betaproteobacteria</taxon>
        <taxon>Burkholderiales</taxon>
        <taxon>Burkholderiaceae</taxon>
        <taxon>Limnobacter</taxon>
    </lineage>
</organism>
<dbReference type="Gene3D" id="1.10.10.10">
    <property type="entry name" value="Winged helix-like DNA-binding domain superfamily/Winged helix DNA-binding domain"/>
    <property type="match status" value="1"/>
</dbReference>
<evidence type="ECO:0008006" key="3">
    <source>
        <dbReference type="Google" id="ProtNLM"/>
    </source>
</evidence>
<sequence length="121" mass="13322">MKAIIDVSPKGGLLNSLLKTARQVDSGKAARGNYHLSFESSKLLLSELSTARIALLEDLRKVGEQSIYALAKLVGRNYSNVHSDINKLIELGLVLRTEDTKKVFVPFDSVEIRLTLSEASH</sequence>
<evidence type="ECO:0000313" key="2">
    <source>
        <dbReference type="Proteomes" id="UP001204142"/>
    </source>
</evidence>
<dbReference type="InterPro" id="IPR036388">
    <property type="entry name" value="WH-like_DNA-bd_sf"/>
</dbReference>
<dbReference type="EMBL" id="JANIGO010000002">
    <property type="protein sequence ID" value="MCQ8896498.1"/>
    <property type="molecule type" value="Genomic_DNA"/>
</dbReference>
<proteinExistence type="predicted"/>
<reference evidence="1 2" key="1">
    <citation type="submission" date="2022-07" db="EMBL/GenBank/DDBJ databases">
        <authorList>
            <person name="Xamxidin M."/>
            <person name="Wu M."/>
        </authorList>
    </citation>
    <scope>NUCLEOTIDE SEQUENCE [LARGE SCALE GENOMIC DNA]</scope>
    <source>
        <strain evidence="1 2">NBRC 111650</strain>
    </source>
</reference>
<dbReference type="Pfam" id="PF25212">
    <property type="entry name" value="HVO_A0114"/>
    <property type="match status" value="1"/>
</dbReference>
<gene>
    <name evidence="1" type="ORF">NQT62_08645</name>
</gene>
<evidence type="ECO:0000313" key="1">
    <source>
        <dbReference type="EMBL" id="MCQ8896498.1"/>
    </source>
</evidence>
<name>A0ABT1WI00_9BURK</name>
<dbReference type="SUPFAM" id="SSF46785">
    <property type="entry name" value="Winged helix' DNA-binding domain"/>
    <property type="match status" value="1"/>
</dbReference>
<dbReference type="RefSeq" id="WP_256764278.1">
    <property type="nucleotide sequence ID" value="NZ_JANIGO010000002.1"/>
</dbReference>
<accession>A0ABT1WI00</accession>
<dbReference type="InterPro" id="IPR036390">
    <property type="entry name" value="WH_DNA-bd_sf"/>
</dbReference>